<keyword evidence="7 8" id="KW-0472">Membrane</keyword>
<dbReference type="InterPro" id="IPR007208">
    <property type="entry name" value="MrpF/PhaF-like"/>
</dbReference>
<evidence type="ECO:0000313" key="9">
    <source>
        <dbReference type="EMBL" id="MFA9479678.1"/>
    </source>
</evidence>
<evidence type="ECO:0000256" key="6">
    <source>
        <dbReference type="ARBA" id="ARBA00022989"/>
    </source>
</evidence>
<evidence type="ECO:0000256" key="8">
    <source>
        <dbReference type="SAM" id="Phobius"/>
    </source>
</evidence>
<evidence type="ECO:0000256" key="2">
    <source>
        <dbReference type="ARBA" id="ARBA00009212"/>
    </source>
</evidence>
<dbReference type="PANTHER" id="PTHR34702">
    <property type="entry name" value="NA(+)/H(+) ANTIPORTER SUBUNIT F1"/>
    <property type="match status" value="1"/>
</dbReference>
<protein>
    <submittedName>
        <fullName evidence="9">Monovalent cation/H+ antiporter complex subunit F</fullName>
    </submittedName>
</protein>
<comment type="similarity">
    <text evidence="2">Belongs to the CPA3 antiporters (TC 2.A.63) subunit F family.</text>
</comment>
<name>A0ABV4UBD0_9BACT</name>
<sequence length="93" mass="9612">MNWFYLAATAWLLINVAGGMVRVLRGPTAADRMLSAQLFGTTGVAVLLLLSEAMAIGAVRDVALVLAMLAAVATIAFTQRAWGGGSASEGEES</sequence>
<dbReference type="Pfam" id="PF04066">
    <property type="entry name" value="MrpF_PhaF"/>
    <property type="match status" value="1"/>
</dbReference>
<accession>A0ABV4UBD0</accession>
<dbReference type="Proteomes" id="UP001575105">
    <property type="component" value="Unassembled WGS sequence"/>
</dbReference>
<keyword evidence="10" id="KW-1185">Reference proteome</keyword>
<organism evidence="9 10">
    <name type="scientific">Natronomicrosphaera hydrolytica</name>
    <dbReference type="NCBI Taxonomy" id="3242702"/>
    <lineage>
        <taxon>Bacteria</taxon>
        <taxon>Pseudomonadati</taxon>
        <taxon>Planctomycetota</taxon>
        <taxon>Phycisphaerae</taxon>
        <taxon>Phycisphaerales</taxon>
        <taxon>Phycisphaeraceae</taxon>
        <taxon>Natronomicrosphaera</taxon>
    </lineage>
</organism>
<keyword evidence="5 8" id="KW-0812">Transmembrane</keyword>
<proteinExistence type="inferred from homology"/>
<evidence type="ECO:0000256" key="7">
    <source>
        <dbReference type="ARBA" id="ARBA00023136"/>
    </source>
</evidence>
<dbReference type="EMBL" id="JBGUBD010000011">
    <property type="protein sequence ID" value="MFA9479678.1"/>
    <property type="molecule type" value="Genomic_DNA"/>
</dbReference>
<gene>
    <name evidence="9" type="ORF">ACERK3_15425</name>
</gene>
<evidence type="ECO:0000256" key="5">
    <source>
        <dbReference type="ARBA" id="ARBA00022692"/>
    </source>
</evidence>
<evidence type="ECO:0000256" key="1">
    <source>
        <dbReference type="ARBA" id="ARBA00004651"/>
    </source>
</evidence>
<comment type="subcellular location">
    <subcellularLocation>
        <location evidence="1">Cell membrane</location>
        <topology evidence="1">Multi-pass membrane protein</topology>
    </subcellularLocation>
</comment>
<reference evidence="9 10" key="1">
    <citation type="submission" date="2024-08" db="EMBL/GenBank/DDBJ databases">
        <title>Whole-genome sequencing of halo(alkali)philic microorganisms from hypersaline lakes.</title>
        <authorList>
            <person name="Sorokin D.Y."/>
            <person name="Merkel A.Y."/>
            <person name="Messina E."/>
            <person name="Yakimov M."/>
        </authorList>
    </citation>
    <scope>NUCLEOTIDE SEQUENCE [LARGE SCALE GENOMIC DNA]</scope>
    <source>
        <strain evidence="9 10">AB-hyl4</strain>
    </source>
</reference>
<feature type="transmembrane region" description="Helical" evidence="8">
    <location>
        <begin position="34"/>
        <end position="50"/>
    </location>
</feature>
<dbReference type="RefSeq" id="WP_425346603.1">
    <property type="nucleotide sequence ID" value="NZ_JBGUBD010000011.1"/>
</dbReference>
<keyword evidence="6 8" id="KW-1133">Transmembrane helix</keyword>
<keyword evidence="3" id="KW-0813">Transport</keyword>
<evidence type="ECO:0000256" key="3">
    <source>
        <dbReference type="ARBA" id="ARBA00022448"/>
    </source>
</evidence>
<comment type="caution">
    <text evidence="9">The sequence shown here is derived from an EMBL/GenBank/DDBJ whole genome shotgun (WGS) entry which is preliminary data.</text>
</comment>
<dbReference type="PANTHER" id="PTHR34702:SF1">
    <property type="entry name" value="NA(+)_H(+) ANTIPORTER SUBUNIT F"/>
    <property type="match status" value="1"/>
</dbReference>
<evidence type="ECO:0000313" key="10">
    <source>
        <dbReference type="Proteomes" id="UP001575105"/>
    </source>
</evidence>
<feature type="transmembrane region" description="Helical" evidence="8">
    <location>
        <begin position="62"/>
        <end position="82"/>
    </location>
</feature>
<keyword evidence="4" id="KW-1003">Cell membrane</keyword>
<evidence type="ECO:0000256" key="4">
    <source>
        <dbReference type="ARBA" id="ARBA00022475"/>
    </source>
</evidence>